<comment type="caution">
    <text evidence="1">The sequence shown here is derived from an EMBL/GenBank/DDBJ whole genome shotgun (WGS) entry which is preliminary data.</text>
</comment>
<evidence type="ECO:0000313" key="1">
    <source>
        <dbReference type="EMBL" id="OPJ63031.1"/>
    </source>
</evidence>
<dbReference type="InterPro" id="IPR016621">
    <property type="entry name" value="UCP014543"/>
</dbReference>
<accession>A0A1V4ISL8</accession>
<dbReference type="AlphaFoldDB" id="A0A1V4ISL8"/>
<dbReference type="RefSeq" id="WP_079422811.1">
    <property type="nucleotide sequence ID" value="NZ_MZGV01000011.1"/>
</dbReference>
<dbReference type="PIRSF" id="PIRSF014543">
    <property type="entry name" value="UCP014543"/>
    <property type="match status" value="1"/>
</dbReference>
<evidence type="ECO:0008006" key="3">
    <source>
        <dbReference type="Google" id="ProtNLM"/>
    </source>
</evidence>
<dbReference type="STRING" id="1450648.CLORY_13970"/>
<dbReference type="OrthoDB" id="2053609at2"/>
<name>A0A1V4ISL8_9CLOT</name>
<protein>
    <recommendedName>
        <fullName evidence="3">DUF3783 domain-containing protein</fullName>
    </recommendedName>
</protein>
<proteinExistence type="predicted"/>
<gene>
    <name evidence="1" type="ORF">CLORY_13970</name>
</gene>
<dbReference type="EMBL" id="MZGV01000011">
    <property type="protein sequence ID" value="OPJ63031.1"/>
    <property type="molecule type" value="Genomic_DNA"/>
</dbReference>
<keyword evidence="2" id="KW-1185">Reference proteome</keyword>
<dbReference type="Pfam" id="PF12646">
    <property type="entry name" value="DUF3783"/>
    <property type="match status" value="1"/>
</dbReference>
<sequence>MDNQKCMLIFGMDTEEKTIISNVTEPKRGDRIVEISDTMINMTIGDIIGGLKFDIVSKEAVPQEKIILFNNYSDDELESSLKAIREQLQSKPIFAVVTETSINWTFKELLKHLIEEREWYKTAKRGK</sequence>
<organism evidence="1 2">
    <name type="scientific">Clostridium oryzae</name>
    <dbReference type="NCBI Taxonomy" id="1450648"/>
    <lineage>
        <taxon>Bacteria</taxon>
        <taxon>Bacillati</taxon>
        <taxon>Bacillota</taxon>
        <taxon>Clostridia</taxon>
        <taxon>Eubacteriales</taxon>
        <taxon>Clostridiaceae</taxon>
        <taxon>Clostridium</taxon>
    </lineage>
</organism>
<evidence type="ECO:0000313" key="2">
    <source>
        <dbReference type="Proteomes" id="UP000190080"/>
    </source>
</evidence>
<dbReference type="Proteomes" id="UP000190080">
    <property type="component" value="Unassembled WGS sequence"/>
</dbReference>
<reference evidence="1 2" key="1">
    <citation type="submission" date="2017-03" db="EMBL/GenBank/DDBJ databases">
        <title>Genome sequence of Clostridium oryzae DSM 28571.</title>
        <authorList>
            <person name="Poehlein A."/>
            <person name="Daniel R."/>
        </authorList>
    </citation>
    <scope>NUCLEOTIDE SEQUENCE [LARGE SCALE GENOMIC DNA]</scope>
    <source>
        <strain evidence="1 2">DSM 28571</strain>
    </source>
</reference>